<accession>A0A1F4TSG7</accession>
<protein>
    <recommendedName>
        <fullName evidence="3">Carboxypeptidase regulatory-like domain-containing protein</fullName>
    </recommendedName>
</protein>
<dbReference type="EMBL" id="MEUF01000023">
    <property type="protein sequence ID" value="OGC35628.1"/>
    <property type="molecule type" value="Genomic_DNA"/>
</dbReference>
<dbReference type="InterPro" id="IPR013784">
    <property type="entry name" value="Carb-bd-like_fold"/>
</dbReference>
<dbReference type="Proteomes" id="UP000178951">
    <property type="component" value="Unassembled WGS sequence"/>
</dbReference>
<comment type="caution">
    <text evidence="1">The sequence shown here is derived from an EMBL/GenBank/DDBJ whole genome shotgun (WGS) entry which is preliminary data.</text>
</comment>
<proteinExistence type="predicted"/>
<sequence length="369" mass="39271">MSKKLLLGLLLGLLVVGSLSLFGCSSATQVSATLGRITGTIVAADGTSPIGGASVYLKTDSTKSTTTSYDGSFTLEGSWIITGTYTLVATKGGFTLEFSVTVASSEATTNVGTKEVDPTDPTVTVIVPDLAVIKGSWDYIENIITELGYTYTTITVSDLDNYAFISTFEAIFIDCGTTYGSLTASRETNLRNFVEVAGGSLYASDWAAEYVERLWPTAINFYGTVDPTTYESTATAKVGTGSQTVEATVVDTTLRDYVLGKSTMSIFYDLSSWVVISSEGTGTDVLLRGTFNTYASGINDLQTERSNIRAAGLAASTLSLANKPLAVKFQPAGSTKGTVIYTTFHNEAQEEFVTNDVKNVLKDFIFTLN</sequence>
<gene>
    <name evidence="1" type="ORF">A2311_03500</name>
</gene>
<dbReference type="GO" id="GO:0030246">
    <property type="term" value="F:carbohydrate binding"/>
    <property type="evidence" value="ECO:0007669"/>
    <property type="project" value="InterPro"/>
</dbReference>
<dbReference type="SUPFAM" id="SSF49452">
    <property type="entry name" value="Starch-binding domain-like"/>
    <property type="match status" value="1"/>
</dbReference>
<evidence type="ECO:0000313" key="1">
    <source>
        <dbReference type="EMBL" id="OGC35628.1"/>
    </source>
</evidence>
<dbReference type="AlphaFoldDB" id="A0A1F4TSG7"/>
<reference evidence="1 2" key="1">
    <citation type="journal article" date="2016" name="Nat. Commun.">
        <title>Thousands of microbial genomes shed light on interconnected biogeochemical processes in an aquifer system.</title>
        <authorList>
            <person name="Anantharaman K."/>
            <person name="Brown C.T."/>
            <person name="Hug L.A."/>
            <person name="Sharon I."/>
            <person name="Castelle C.J."/>
            <person name="Probst A.J."/>
            <person name="Thomas B.C."/>
            <person name="Singh A."/>
            <person name="Wilkins M.J."/>
            <person name="Karaoz U."/>
            <person name="Brodie E.L."/>
            <person name="Williams K.H."/>
            <person name="Hubbard S.S."/>
            <person name="Banfield J.F."/>
        </authorList>
    </citation>
    <scope>NUCLEOTIDE SEQUENCE [LARGE SCALE GENOMIC DNA]</scope>
</reference>
<name>A0A1F4TSG7_UNCSA</name>
<organism evidence="1 2">
    <name type="scientific">candidate division WOR-1 bacterium RIFOXYB2_FULL_48_7</name>
    <dbReference type="NCBI Taxonomy" id="1802583"/>
    <lineage>
        <taxon>Bacteria</taxon>
        <taxon>Bacillati</taxon>
        <taxon>Saganbacteria</taxon>
    </lineage>
</organism>
<evidence type="ECO:0008006" key="3">
    <source>
        <dbReference type="Google" id="ProtNLM"/>
    </source>
</evidence>
<dbReference type="Gene3D" id="2.60.40.1120">
    <property type="entry name" value="Carboxypeptidase-like, regulatory domain"/>
    <property type="match status" value="1"/>
</dbReference>
<dbReference type="PROSITE" id="PS51257">
    <property type="entry name" value="PROKAR_LIPOPROTEIN"/>
    <property type="match status" value="1"/>
</dbReference>
<evidence type="ECO:0000313" key="2">
    <source>
        <dbReference type="Proteomes" id="UP000178951"/>
    </source>
</evidence>
<dbReference type="STRING" id="1802583.A2311_03500"/>